<gene>
    <name evidence="1" type="ORF">GCM10009720_04100</name>
</gene>
<comment type="caution">
    <text evidence="1">The sequence shown here is derived from an EMBL/GenBank/DDBJ whole genome shotgun (WGS) entry which is preliminary data.</text>
</comment>
<accession>A0ABP5FIS8</accession>
<evidence type="ECO:0000313" key="2">
    <source>
        <dbReference type="Proteomes" id="UP001501461"/>
    </source>
</evidence>
<sequence length="59" mass="6652">MGGKALHWFNKVYLEPVSCWRLKQPGVIGGARGDAKFQLSQQGYDINAHTRSNNLYSNK</sequence>
<proteinExistence type="predicted"/>
<organism evidence="1 2">
    <name type="scientific">Yaniella flava</name>
    <dbReference type="NCBI Taxonomy" id="287930"/>
    <lineage>
        <taxon>Bacteria</taxon>
        <taxon>Bacillati</taxon>
        <taxon>Actinomycetota</taxon>
        <taxon>Actinomycetes</taxon>
        <taxon>Micrococcales</taxon>
        <taxon>Micrococcaceae</taxon>
        <taxon>Yaniella</taxon>
    </lineage>
</organism>
<keyword evidence="2" id="KW-1185">Reference proteome</keyword>
<evidence type="ECO:0000313" key="1">
    <source>
        <dbReference type="EMBL" id="GAA2027556.1"/>
    </source>
</evidence>
<protein>
    <submittedName>
        <fullName evidence="1">Uncharacterized protein</fullName>
    </submittedName>
</protein>
<reference evidence="2" key="1">
    <citation type="journal article" date="2019" name="Int. J. Syst. Evol. Microbiol.">
        <title>The Global Catalogue of Microorganisms (GCM) 10K type strain sequencing project: providing services to taxonomists for standard genome sequencing and annotation.</title>
        <authorList>
            <consortium name="The Broad Institute Genomics Platform"/>
            <consortium name="The Broad Institute Genome Sequencing Center for Infectious Disease"/>
            <person name="Wu L."/>
            <person name="Ma J."/>
        </authorList>
    </citation>
    <scope>NUCLEOTIDE SEQUENCE [LARGE SCALE GENOMIC DNA]</scope>
    <source>
        <strain evidence="2">JCM 13595</strain>
    </source>
</reference>
<dbReference type="EMBL" id="BAAAMN010000008">
    <property type="protein sequence ID" value="GAA2027556.1"/>
    <property type="molecule type" value="Genomic_DNA"/>
</dbReference>
<name>A0ABP5FIS8_9MICC</name>
<dbReference type="Proteomes" id="UP001501461">
    <property type="component" value="Unassembled WGS sequence"/>
</dbReference>